<keyword evidence="2" id="KW-1185">Reference proteome</keyword>
<protein>
    <submittedName>
        <fullName evidence="1">Uncharacterized protein</fullName>
    </submittedName>
</protein>
<comment type="caution">
    <text evidence="1">The sequence shown here is derived from an EMBL/GenBank/DDBJ whole genome shotgun (WGS) entry which is preliminary data.</text>
</comment>
<name>A0A3N7HKB1_9BURK</name>
<sequence length="79" mass="8727">MQKPAKYLVVIDAAGEMVARMFDDQRRLLAEFDASSSEVAVMTQGLNPQRSAGDAVWNDALRGHSASERQEAEVYILDV</sequence>
<evidence type="ECO:0000313" key="1">
    <source>
        <dbReference type="EMBL" id="RQP22528.1"/>
    </source>
</evidence>
<evidence type="ECO:0000313" key="2">
    <source>
        <dbReference type="Proteomes" id="UP000267464"/>
    </source>
</evidence>
<dbReference type="AlphaFoldDB" id="A0A3N7HKB1"/>
<proteinExistence type="predicted"/>
<dbReference type="OrthoDB" id="8906090at2"/>
<reference evidence="1 2" key="2">
    <citation type="submission" date="2018-12" db="EMBL/GenBank/DDBJ databases">
        <title>Rhizobacter gummiphilus sp. nov., a rubber-degrading bacterium isolated from the soil of a botanical garden in Japan.</title>
        <authorList>
            <person name="Shunsuke S.S."/>
        </authorList>
    </citation>
    <scope>NUCLEOTIDE SEQUENCE [LARGE SCALE GENOMIC DNA]</scope>
    <source>
        <strain evidence="1 2">S-16</strain>
    </source>
</reference>
<accession>A0A3N7HKB1</accession>
<gene>
    <name evidence="1" type="ORF">DZC73_23180</name>
</gene>
<organism evidence="1 2">
    <name type="scientific">Piscinibacter terrae</name>
    <dbReference type="NCBI Taxonomy" id="2496871"/>
    <lineage>
        <taxon>Bacteria</taxon>
        <taxon>Pseudomonadati</taxon>
        <taxon>Pseudomonadota</taxon>
        <taxon>Betaproteobacteria</taxon>
        <taxon>Burkholderiales</taxon>
        <taxon>Sphaerotilaceae</taxon>
        <taxon>Piscinibacter</taxon>
    </lineage>
</organism>
<reference evidence="1 2" key="1">
    <citation type="submission" date="2018-08" db="EMBL/GenBank/DDBJ databases">
        <authorList>
            <person name="Khan S.A."/>
            <person name="Jeon C.O."/>
            <person name="Chun B.H."/>
            <person name="Jeong S.E."/>
        </authorList>
    </citation>
    <scope>NUCLEOTIDE SEQUENCE [LARGE SCALE GENOMIC DNA]</scope>
    <source>
        <strain evidence="1 2">S-16</strain>
    </source>
</reference>
<dbReference type="RefSeq" id="WP_124542751.1">
    <property type="nucleotide sequence ID" value="NZ_QUSW01000007.1"/>
</dbReference>
<dbReference type="Proteomes" id="UP000267464">
    <property type="component" value="Unassembled WGS sequence"/>
</dbReference>
<dbReference type="EMBL" id="QUSW01000007">
    <property type="protein sequence ID" value="RQP22528.1"/>
    <property type="molecule type" value="Genomic_DNA"/>
</dbReference>